<keyword evidence="20" id="KW-1185">Reference proteome</keyword>
<keyword evidence="9 15" id="KW-0156">Chromatin regulator</keyword>
<evidence type="ECO:0000256" key="10">
    <source>
        <dbReference type="ARBA" id="ARBA00023015"/>
    </source>
</evidence>
<feature type="region of interest" description="Disordered" evidence="17">
    <location>
        <begin position="1"/>
        <end position="121"/>
    </location>
</feature>
<keyword evidence="5 15" id="KW-0489">Methyltransferase</keyword>
<comment type="catalytic activity">
    <reaction evidence="14 15">
        <text>L-lysyl(79)-[histone H3] + 3 S-adenosyl-L-methionine = N(6),N(6),N(6)-trimethyl-L-lysyl(79)-[histone H3] + 3 S-adenosyl-L-homocysteine + 3 H(+)</text>
        <dbReference type="Rhea" id="RHEA:60328"/>
        <dbReference type="Rhea" id="RHEA-COMP:15549"/>
        <dbReference type="Rhea" id="RHEA-COMP:15552"/>
        <dbReference type="ChEBI" id="CHEBI:15378"/>
        <dbReference type="ChEBI" id="CHEBI:29969"/>
        <dbReference type="ChEBI" id="CHEBI:57856"/>
        <dbReference type="ChEBI" id="CHEBI:59789"/>
        <dbReference type="ChEBI" id="CHEBI:61961"/>
        <dbReference type="EC" id="2.1.1.360"/>
    </reaction>
</comment>
<evidence type="ECO:0000259" key="18">
    <source>
        <dbReference type="PROSITE" id="PS51569"/>
    </source>
</evidence>
<evidence type="ECO:0000256" key="17">
    <source>
        <dbReference type="SAM" id="MobiDB-lite"/>
    </source>
</evidence>
<dbReference type="GO" id="GO:0140956">
    <property type="term" value="F:histone H3K79 trimethyltransferase activity"/>
    <property type="evidence" value="ECO:0007669"/>
    <property type="project" value="UniProtKB-EC"/>
</dbReference>
<evidence type="ECO:0000256" key="9">
    <source>
        <dbReference type="ARBA" id="ARBA00022853"/>
    </source>
</evidence>
<dbReference type="PIRSF" id="PIRSF017570">
    <property type="entry name" value="Histone_H3-K79_MeTrfase"/>
    <property type="match status" value="1"/>
</dbReference>
<dbReference type="PANTHER" id="PTHR21451:SF0">
    <property type="entry name" value="HISTONE-LYSINE N-METHYLTRANSFERASE, H3 LYSINE-79 SPECIFIC"/>
    <property type="match status" value="1"/>
</dbReference>
<gene>
    <name evidence="19" type="ORF">M436DRAFT_72339</name>
</gene>
<dbReference type="GO" id="GO:0042393">
    <property type="term" value="F:histone binding"/>
    <property type="evidence" value="ECO:0007669"/>
    <property type="project" value="InterPro"/>
</dbReference>
<dbReference type="GeneID" id="25415097"/>
<dbReference type="HOGENOM" id="CLU_027287_2_0_1"/>
<dbReference type="InterPro" id="IPR021162">
    <property type="entry name" value="Dot1"/>
</dbReference>
<dbReference type="STRING" id="1043004.A0A074WLE4"/>
<feature type="binding site" evidence="16">
    <location>
        <position position="345"/>
    </location>
    <ligand>
        <name>S-adenosyl-L-methionine</name>
        <dbReference type="ChEBI" id="CHEBI:59789"/>
    </ligand>
</feature>
<dbReference type="PANTHER" id="PTHR21451">
    <property type="entry name" value="HISTONE H3 METHYLTRANSFERASE"/>
    <property type="match status" value="1"/>
</dbReference>
<evidence type="ECO:0000256" key="15">
    <source>
        <dbReference type="PIRNR" id="PIRNR017570"/>
    </source>
</evidence>
<keyword evidence="8" id="KW-0677">Repeat</keyword>
<dbReference type="InterPro" id="IPR030445">
    <property type="entry name" value="H3-K79_meTrfase"/>
</dbReference>
<dbReference type="Gene3D" id="1.10.260.170">
    <property type="match status" value="1"/>
</dbReference>
<evidence type="ECO:0000313" key="19">
    <source>
        <dbReference type="EMBL" id="KEQ73943.1"/>
    </source>
</evidence>
<dbReference type="InterPro" id="IPR025789">
    <property type="entry name" value="DOT1_dom"/>
</dbReference>
<evidence type="ECO:0000256" key="5">
    <source>
        <dbReference type="ARBA" id="ARBA00022603"/>
    </source>
</evidence>
<feature type="binding site" evidence="16">
    <location>
        <begin position="296"/>
        <end position="299"/>
    </location>
    <ligand>
        <name>S-adenosyl-L-methionine</name>
        <dbReference type="ChEBI" id="CHEBI:59789"/>
    </ligand>
</feature>
<feature type="compositionally biased region" description="Basic and acidic residues" evidence="17">
    <location>
        <begin position="53"/>
        <end position="65"/>
    </location>
</feature>
<keyword evidence="7 15" id="KW-0949">S-adenosyl-L-methionine</keyword>
<dbReference type="Proteomes" id="UP000027730">
    <property type="component" value="Unassembled WGS sequence"/>
</dbReference>
<evidence type="ECO:0000256" key="7">
    <source>
        <dbReference type="ARBA" id="ARBA00022691"/>
    </source>
</evidence>
<feature type="compositionally biased region" description="Basic and acidic residues" evidence="17">
    <location>
        <begin position="108"/>
        <end position="121"/>
    </location>
</feature>
<protein>
    <recommendedName>
        <fullName evidence="4 15">Histone-lysine N-methyltransferase, H3 lysine-79 specific</fullName>
        <ecNumber evidence="3 15">2.1.1.360</ecNumber>
    </recommendedName>
    <alternativeName>
        <fullName evidence="13 15">Histone H3-K79 methyltransferase</fullName>
    </alternativeName>
</protein>
<dbReference type="SUPFAM" id="SSF53335">
    <property type="entry name" value="S-adenosyl-L-methionine-dependent methyltransferases"/>
    <property type="match status" value="1"/>
</dbReference>
<dbReference type="GO" id="GO:0000786">
    <property type="term" value="C:nucleosome"/>
    <property type="evidence" value="ECO:0007669"/>
    <property type="project" value="InterPro"/>
</dbReference>
<accession>A0A074WLE4</accession>
<dbReference type="FunFam" id="3.40.50.150:FF:000033">
    <property type="entry name" value="Histone-lysine N-methyltransferase, H3 lysine-79 specific"/>
    <property type="match status" value="1"/>
</dbReference>
<dbReference type="GO" id="GO:0031509">
    <property type="term" value="P:subtelomeric heterochromatin formation"/>
    <property type="evidence" value="ECO:0007669"/>
    <property type="project" value="InterPro"/>
</dbReference>
<comment type="function">
    <text evidence="1 15">Histone methyltransferase that specifically trimethylates histone H3 to form H3K79me3. This methylation is required for telomere silencing and for the pachytene checkpoint during the meiotic cell cycle by allowing the recruitment of RAD9 to double strand breaks. Nucleosomes are preferred as substrate compared to free histone.</text>
</comment>
<dbReference type="CDD" id="cd02440">
    <property type="entry name" value="AdoMet_MTases"/>
    <property type="match status" value="1"/>
</dbReference>
<evidence type="ECO:0000256" key="1">
    <source>
        <dbReference type="ARBA" id="ARBA00003482"/>
    </source>
</evidence>
<organism evidence="19 20">
    <name type="scientific">Aureobasidium namibiae CBS 147.97</name>
    <dbReference type="NCBI Taxonomy" id="1043004"/>
    <lineage>
        <taxon>Eukaryota</taxon>
        <taxon>Fungi</taxon>
        <taxon>Dikarya</taxon>
        <taxon>Ascomycota</taxon>
        <taxon>Pezizomycotina</taxon>
        <taxon>Dothideomycetes</taxon>
        <taxon>Dothideomycetidae</taxon>
        <taxon>Dothideales</taxon>
        <taxon>Saccotheciaceae</taxon>
        <taxon>Aureobasidium</taxon>
    </lineage>
</organism>
<dbReference type="InterPro" id="IPR029063">
    <property type="entry name" value="SAM-dependent_MTases_sf"/>
</dbReference>
<evidence type="ECO:0000256" key="2">
    <source>
        <dbReference type="ARBA" id="ARBA00004123"/>
    </source>
</evidence>
<feature type="compositionally biased region" description="Pro residues" evidence="17">
    <location>
        <begin position="33"/>
        <end position="44"/>
    </location>
</feature>
<comment type="subcellular location">
    <subcellularLocation>
        <location evidence="2 15">Nucleus</location>
    </subcellularLocation>
</comment>
<feature type="binding site" evidence="16">
    <location>
        <begin position="319"/>
        <end position="328"/>
    </location>
    <ligand>
        <name>S-adenosyl-L-methionine</name>
        <dbReference type="ChEBI" id="CHEBI:59789"/>
    </ligand>
</feature>
<dbReference type="OrthoDB" id="443402at2759"/>
<dbReference type="EMBL" id="KL584708">
    <property type="protein sequence ID" value="KEQ73943.1"/>
    <property type="molecule type" value="Genomic_DNA"/>
</dbReference>
<comment type="similarity">
    <text evidence="15">Belongs to the class I-like SAM-binding methyltransferase superfamily. DOT1 family.</text>
</comment>
<evidence type="ECO:0000313" key="20">
    <source>
        <dbReference type="Proteomes" id="UP000027730"/>
    </source>
</evidence>
<dbReference type="RefSeq" id="XP_013428214.1">
    <property type="nucleotide sequence ID" value="XM_013572760.1"/>
</dbReference>
<keyword evidence="12 15" id="KW-0539">Nucleus</keyword>
<sequence>MNFFGTAVPKNKPVIKTKTVSVSVPVRRIAKPAAPPSRPSPLPKRPSQQSAAARDRLPALKEPKERVRRVVKRKASTPTQLFSDDDDDSGVESSASSLDTRKRIKSRATSEDPNRKLEDSRLRKDEGRFDYISGASLVTGDVAKSYRSVFPGDSPTVVKLQYPGLSIPEKFTLVKNGVQQDYQPLDDIRETVKFICQNYFPENLAQKYLDDENGFERRLLRAASKGSKEDYMGTIQDFNTMIVKARRDGTISQELSTKHSMTLEWIQRILDQIYTRTVSPQVDSLKAYQNGTDNVYGELLPPLVSEMLGVADLKSDQVFVDLGSGVGNVCLQAALEIGCESWGCEVMDNPCKLADLQAKEFPARARMWGLSVGKVHLLKGDFLANDKIGLALKRADVVLVNNQAFSPDLNSKIMDRFLDLKDGCRIISLKPFKQEGYEISDRNQYDPRHLLVDERKLPFYSKCVSWTDAPGEYHIVRKSPERLQQYIDENTSRPRRS</sequence>
<feature type="compositionally biased region" description="Basic residues" evidence="17">
    <location>
        <begin position="66"/>
        <end position="75"/>
    </location>
</feature>
<dbReference type="Pfam" id="PF08123">
    <property type="entry name" value="DOT1"/>
    <property type="match status" value="1"/>
</dbReference>
<dbReference type="GO" id="GO:0032259">
    <property type="term" value="P:methylation"/>
    <property type="evidence" value="ECO:0007669"/>
    <property type="project" value="UniProtKB-KW"/>
</dbReference>
<dbReference type="AlphaFoldDB" id="A0A074WLE4"/>
<evidence type="ECO:0000256" key="12">
    <source>
        <dbReference type="ARBA" id="ARBA00023242"/>
    </source>
</evidence>
<evidence type="ECO:0000256" key="11">
    <source>
        <dbReference type="ARBA" id="ARBA00023163"/>
    </source>
</evidence>
<keyword evidence="11 15" id="KW-0804">Transcription</keyword>
<dbReference type="GO" id="GO:0006281">
    <property type="term" value="P:DNA repair"/>
    <property type="evidence" value="ECO:0007669"/>
    <property type="project" value="InterPro"/>
</dbReference>
<feature type="binding site" evidence="16">
    <location>
        <begin position="381"/>
        <end position="382"/>
    </location>
    <ligand>
        <name>S-adenosyl-L-methionine</name>
        <dbReference type="ChEBI" id="CHEBI:59789"/>
    </ligand>
</feature>
<evidence type="ECO:0000256" key="4">
    <source>
        <dbReference type="ARBA" id="ARBA00020987"/>
    </source>
</evidence>
<dbReference type="GO" id="GO:0000077">
    <property type="term" value="P:DNA damage checkpoint signaling"/>
    <property type="evidence" value="ECO:0007669"/>
    <property type="project" value="InterPro"/>
</dbReference>
<keyword evidence="10 15" id="KW-0805">Transcription regulation</keyword>
<dbReference type="GO" id="GO:0005634">
    <property type="term" value="C:nucleus"/>
    <property type="evidence" value="ECO:0007669"/>
    <property type="project" value="UniProtKB-SubCell"/>
</dbReference>
<dbReference type="PROSITE" id="PS51569">
    <property type="entry name" value="DOT1"/>
    <property type="match status" value="1"/>
</dbReference>
<evidence type="ECO:0000256" key="6">
    <source>
        <dbReference type="ARBA" id="ARBA00022679"/>
    </source>
</evidence>
<evidence type="ECO:0000256" key="8">
    <source>
        <dbReference type="ARBA" id="ARBA00022737"/>
    </source>
</evidence>
<feature type="domain" description="DOT1" evidence="18">
    <location>
        <begin position="156"/>
        <end position="491"/>
    </location>
</feature>
<proteinExistence type="inferred from homology"/>
<name>A0A074WLE4_9PEZI</name>
<keyword evidence="6 15" id="KW-0808">Transferase</keyword>
<evidence type="ECO:0000256" key="13">
    <source>
        <dbReference type="ARBA" id="ARBA00029821"/>
    </source>
</evidence>
<dbReference type="GO" id="GO:0000781">
    <property type="term" value="C:chromosome, telomeric region"/>
    <property type="evidence" value="ECO:0007669"/>
    <property type="project" value="GOC"/>
</dbReference>
<evidence type="ECO:0000256" key="14">
    <source>
        <dbReference type="ARBA" id="ARBA00047770"/>
    </source>
</evidence>
<evidence type="ECO:0000256" key="16">
    <source>
        <dbReference type="PIRSR" id="PIRSR017570-1"/>
    </source>
</evidence>
<evidence type="ECO:0000256" key="3">
    <source>
        <dbReference type="ARBA" id="ARBA00012190"/>
    </source>
</evidence>
<dbReference type="Gene3D" id="3.40.50.150">
    <property type="entry name" value="Vaccinia Virus protein VP39"/>
    <property type="match status" value="1"/>
</dbReference>
<reference evidence="19 20" key="1">
    <citation type="journal article" date="2014" name="BMC Genomics">
        <title>Genome sequencing of four Aureobasidium pullulans varieties: biotechnological potential, stress tolerance, and description of new species.</title>
        <authorList>
            <person name="Gostin Ar C."/>
            <person name="Ohm R.A."/>
            <person name="Kogej T."/>
            <person name="Sonjak S."/>
            <person name="Turk M."/>
            <person name="Zajc J."/>
            <person name="Zalar P."/>
            <person name="Grube M."/>
            <person name="Sun H."/>
            <person name="Han J."/>
            <person name="Sharma A."/>
            <person name="Chiniquy J."/>
            <person name="Ngan C.Y."/>
            <person name="Lipzen A."/>
            <person name="Barry K."/>
            <person name="Grigoriev I.V."/>
            <person name="Gunde-Cimerman N."/>
        </authorList>
    </citation>
    <scope>NUCLEOTIDE SEQUENCE [LARGE SCALE GENOMIC DNA]</scope>
    <source>
        <strain evidence="19 20">CBS 147.97</strain>
    </source>
</reference>
<dbReference type="EC" id="2.1.1.360" evidence="3 15"/>